<dbReference type="EMBL" id="KN832996">
    <property type="protein sequence ID" value="KIM82098.1"/>
    <property type="molecule type" value="Genomic_DNA"/>
</dbReference>
<keyword evidence="2" id="KW-0812">Transmembrane</keyword>
<dbReference type="AlphaFoldDB" id="A0A0C3B7A3"/>
<evidence type="ECO:0000256" key="1">
    <source>
        <dbReference type="SAM" id="MobiDB-lite"/>
    </source>
</evidence>
<reference evidence="3 4" key="1">
    <citation type="submission" date="2014-04" db="EMBL/GenBank/DDBJ databases">
        <authorList>
            <consortium name="DOE Joint Genome Institute"/>
            <person name="Kuo A."/>
            <person name="Tarkka M."/>
            <person name="Buscot F."/>
            <person name="Kohler A."/>
            <person name="Nagy L.G."/>
            <person name="Floudas D."/>
            <person name="Copeland A."/>
            <person name="Barry K.W."/>
            <person name="Cichocki N."/>
            <person name="Veneault-Fourrey C."/>
            <person name="LaButti K."/>
            <person name="Lindquist E.A."/>
            <person name="Lipzen A."/>
            <person name="Lundell T."/>
            <person name="Morin E."/>
            <person name="Murat C."/>
            <person name="Sun H."/>
            <person name="Tunlid A."/>
            <person name="Henrissat B."/>
            <person name="Grigoriev I.V."/>
            <person name="Hibbett D.S."/>
            <person name="Martin F."/>
            <person name="Nordberg H.P."/>
            <person name="Cantor M.N."/>
            <person name="Hua S.X."/>
        </authorList>
    </citation>
    <scope>NUCLEOTIDE SEQUENCE [LARGE SCALE GENOMIC DNA]</scope>
    <source>
        <strain evidence="3 4">F 1598</strain>
    </source>
</reference>
<evidence type="ECO:0000313" key="4">
    <source>
        <dbReference type="Proteomes" id="UP000054166"/>
    </source>
</evidence>
<keyword evidence="2" id="KW-1133">Transmembrane helix</keyword>
<name>A0A0C3B7A3_PILCF</name>
<proteinExistence type="predicted"/>
<dbReference type="HOGENOM" id="CLU_737915_0_0_1"/>
<dbReference type="OrthoDB" id="3298224at2759"/>
<evidence type="ECO:0000313" key="3">
    <source>
        <dbReference type="EMBL" id="KIM82098.1"/>
    </source>
</evidence>
<keyword evidence="4" id="KW-1185">Reference proteome</keyword>
<evidence type="ECO:0000256" key="2">
    <source>
        <dbReference type="SAM" id="Phobius"/>
    </source>
</evidence>
<gene>
    <name evidence="3" type="ORF">PILCRDRAFT_820996</name>
</gene>
<dbReference type="InParanoid" id="A0A0C3B7A3"/>
<accession>A0A0C3B7A3</accession>
<reference evidence="4" key="2">
    <citation type="submission" date="2015-01" db="EMBL/GenBank/DDBJ databases">
        <title>Evolutionary Origins and Diversification of the Mycorrhizal Mutualists.</title>
        <authorList>
            <consortium name="DOE Joint Genome Institute"/>
            <consortium name="Mycorrhizal Genomics Consortium"/>
            <person name="Kohler A."/>
            <person name="Kuo A."/>
            <person name="Nagy L.G."/>
            <person name="Floudas D."/>
            <person name="Copeland A."/>
            <person name="Barry K.W."/>
            <person name="Cichocki N."/>
            <person name="Veneault-Fourrey C."/>
            <person name="LaButti K."/>
            <person name="Lindquist E.A."/>
            <person name="Lipzen A."/>
            <person name="Lundell T."/>
            <person name="Morin E."/>
            <person name="Murat C."/>
            <person name="Riley R."/>
            <person name="Ohm R."/>
            <person name="Sun H."/>
            <person name="Tunlid A."/>
            <person name="Henrissat B."/>
            <person name="Grigoriev I.V."/>
            <person name="Hibbett D.S."/>
            <person name="Martin F."/>
        </authorList>
    </citation>
    <scope>NUCLEOTIDE SEQUENCE [LARGE SCALE GENOMIC DNA]</scope>
    <source>
        <strain evidence="4">F 1598</strain>
    </source>
</reference>
<feature type="region of interest" description="Disordered" evidence="1">
    <location>
        <begin position="244"/>
        <end position="270"/>
    </location>
</feature>
<dbReference type="Proteomes" id="UP000054166">
    <property type="component" value="Unassembled WGS sequence"/>
</dbReference>
<evidence type="ECO:0008006" key="5">
    <source>
        <dbReference type="Google" id="ProtNLM"/>
    </source>
</evidence>
<organism evidence="3 4">
    <name type="scientific">Piloderma croceum (strain F 1598)</name>
    <dbReference type="NCBI Taxonomy" id="765440"/>
    <lineage>
        <taxon>Eukaryota</taxon>
        <taxon>Fungi</taxon>
        <taxon>Dikarya</taxon>
        <taxon>Basidiomycota</taxon>
        <taxon>Agaricomycotina</taxon>
        <taxon>Agaricomycetes</taxon>
        <taxon>Agaricomycetidae</taxon>
        <taxon>Atheliales</taxon>
        <taxon>Atheliaceae</taxon>
        <taxon>Piloderma</taxon>
    </lineage>
</organism>
<sequence>MAPLTRLRKRNTCYFVILPNELFLIVSGLLGLKDRLALADTCSACRSLISDTDCRSACVKAGLSIPTGICVRAMAKLLVRPRVGVCNWSSEGGRPREKFNFSKVWSTSLAIRNAVKFEGHPTLVTQSYLFLRETKRFQDVRLRVAPNKPQILLWKNRLYMHEYLTHPPLRKLRVYIKEDEGPLDEDGDVTVAFVISNPEGVTLGNYWQGLYNFFYQAPFSKMPLTEQVVDEYWDFWTGRPFDPFAGSDTDSDESSASADSDSESDENPYFDRDCPTNLAMLDMWCKSFCEDISFSRKALHWEHPLYTGTLEAVIHVTEPKTARDIDLMRSAVWGGMGEKYGEPRRAWQSPFEDLVPPCDDYNKVFWRRHVPFIQF</sequence>
<protein>
    <recommendedName>
        <fullName evidence="5">F-box domain-containing protein</fullName>
    </recommendedName>
</protein>
<feature type="transmembrane region" description="Helical" evidence="2">
    <location>
        <begin position="12"/>
        <end position="32"/>
    </location>
</feature>
<keyword evidence="2" id="KW-0472">Membrane</keyword>